<dbReference type="PROSITE" id="PS51257">
    <property type="entry name" value="PROKAR_LIPOPROTEIN"/>
    <property type="match status" value="1"/>
</dbReference>
<evidence type="ECO:0000259" key="1">
    <source>
        <dbReference type="Pfam" id="PF00149"/>
    </source>
</evidence>
<keyword evidence="3" id="KW-1185">Reference proteome</keyword>
<dbReference type="EMBL" id="JACOAF010000018">
    <property type="protein sequence ID" value="MBC3539317.1"/>
    <property type="molecule type" value="Genomic_DNA"/>
</dbReference>
<protein>
    <submittedName>
        <fullName evidence="2">Metallophosphoesterase</fullName>
    </submittedName>
</protein>
<dbReference type="PANTHER" id="PTHR43143:SF1">
    <property type="entry name" value="SERINE_THREONINE-PROTEIN PHOSPHATASE CPPED1"/>
    <property type="match status" value="1"/>
</dbReference>
<name>A0ABR6VQX5_9BACT</name>
<gene>
    <name evidence="2" type="ORF">H7U12_06465</name>
</gene>
<dbReference type="InterPro" id="IPR004843">
    <property type="entry name" value="Calcineurin-like_PHP"/>
</dbReference>
<dbReference type="Pfam" id="PF00149">
    <property type="entry name" value="Metallophos"/>
    <property type="match status" value="1"/>
</dbReference>
<proteinExistence type="predicted"/>
<dbReference type="Gene3D" id="3.60.21.10">
    <property type="match status" value="1"/>
</dbReference>
<dbReference type="PANTHER" id="PTHR43143">
    <property type="entry name" value="METALLOPHOSPHOESTERASE, CALCINEURIN SUPERFAMILY"/>
    <property type="match status" value="1"/>
</dbReference>
<sequence length="271" mass="31654">MSKRLPRLLCLLVLFLFVSCDGLFEYHPNQLILKEEETNLTAKALSRLQRQPAPDTLRLLLMGDTQRFYDATQAFVKKANTYENIDFVVHLGDISDFGMSQEFRWVHDLMDDLKWPYLTVIGNHDMLGNGRKVYRQMFGEFNYSFVYGHTKFVLLDTNGREDNFQGKVPDLDWLSKELTPTPDATWQQAVVISHVPPYDSDFDQQLEIPYHQTLVNSQKVSLSLHGHKHSWATEEKYGDQILYHVTTFVKERGFTYLKLWNGGYSLERVVY</sequence>
<reference evidence="2 3" key="1">
    <citation type="journal article" date="2019" name="Int. J. Syst. Evol. Microbiol.">
        <title>Rufibacter sediminis sp. nov., isolated from freshwater lake sediment.</title>
        <authorList>
            <person name="Qu J.H."/>
            <person name="Zhang L.J."/>
            <person name="Fu Y.H."/>
            <person name="Li H.F."/>
        </authorList>
    </citation>
    <scope>NUCLEOTIDE SEQUENCE [LARGE SCALE GENOMIC DNA]</scope>
    <source>
        <strain evidence="2 3">H-1</strain>
    </source>
</reference>
<feature type="domain" description="Calcineurin-like phosphoesterase" evidence="1">
    <location>
        <begin position="57"/>
        <end position="230"/>
    </location>
</feature>
<accession>A0ABR6VQX5</accession>
<dbReference type="SUPFAM" id="SSF56300">
    <property type="entry name" value="Metallo-dependent phosphatases"/>
    <property type="match status" value="1"/>
</dbReference>
<organism evidence="2 3">
    <name type="scientific">Rufibacter sediminis</name>
    <dbReference type="NCBI Taxonomy" id="2762756"/>
    <lineage>
        <taxon>Bacteria</taxon>
        <taxon>Pseudomonadati</taxon>
        <taxon>Bacteroidota</taxon>
        <taxon>Cytophagia</taxon>
        <taxon>Cytophagales</taxon>
        <taxon>Hymenobacteraceae</taxon>
        <taxon>Rufibacter</taxon>
    </lineage>
</organism>
<dbReference type="InterPro" id="IPR051918">
    <property type="entry name" value="STPP_CPPED1"/>
</dbReference>
<comment type="caution">
    <text evidence="2">The sequence shown here is derived from an EMBL/GenBank/DDBJ whole genome shotgun (WGS) entry which is preliminary data.</text>
</comment>
<evidence type="ECO:0000313" key="3">
    <source>
        <dbReference type="Proteomes" id="UP000659698"/>
    </source>
</evidence>
<dbReference type="RefSeq" id="WP_186634765.1">
    <property type="nucleotide sequence ID" value="NZ_JACOAF010000018.1"/>
</dbReference>
<dbReference type="InterPro" id="IPR029052">
    <property type="entry name" value="Metallo-depent_PP-like"/>
</dbReference>
<evidence type="ECO:0000313" key="2">
    <source>
        <dbReference type="EMBL" id="MBC3539317.1"/>
    </source>
</evidence>
<dbReference type="Proteomes" id="UP000659698">
    <property type="component" value="Unassembled WGS sequence"/>
</dbReference>